<name>A0AAN6W7N3_9PEZI</name>
<dbReference type="AlphaFoldDB" id="A0AAN6W7N3"/>
<reference evidence="1" key="1">
    <citation type="journal article" date="2023" name="Mol. Phylogenet. Evol.">
        <title>Genome-scale phylogeny and comparative genomics of the fungal order Sordariales.</title>
        <authorList>
            <person name="Hensen N."/>
            <person name="Bonometti L."/>
            <person name="Westerberg I."/>
            <person name="Brannstrom I.O."/>
            <person name="Guillou S."/>
            <person name="Cros-Aarteil S."/>
            <person name="Calhoun S."/>
            <person name="Haridas S."/>
            <person name="Kuo A."/>
            <person name="Mondo S."/>
            <person name="Pangilinan J."/>
            <person name="Riley R."/>
            <person name="LaButti K."/>
            <person name="Andreopoulos B."/>
            <person name="Lipzen A."/>
            <person name="Chen C."/>
            <person name="Yan M."/>
            <person name="Daum C."/>
            <person name="Ng V."/>
            <person name="Clum A."/>
            <person name="Steindorff A."/>
            <person name="Ohm R.A."/>
            <person name="Martin F."/>
            <person name="Silar P."/>
            <person name="Natvig D.O."/>
            <person name="Lalanne C."/>
            <person name="Gautier V."/>
            <person name="Ament-Velasquez S.L."/>
            <person name="Kruys A."/>
            <person name="Hutchinson M.I."/>
            <person name="Powell A.J."/>
            <person name="Barry K."/>
            <person name="Miller A.N."/>
            <person name="Grigoriev I.V."/>
            <person name="Debuchy R."/>
            <person name="Gladieux P."/>
            <person name="Hiltunen Thoren M."/>
            <person name="Johannesson H."/>
        </authorList>
    </citation>
    <scope>NUCLEOTIDE SEQUENCE</scope>
    <source>
        <strain evidence="1">CBS 892.96</strain>
    </source>
</reference>
<protein>
    <submittedName>
        <fullName evidence="1">Uncharacterized protein</fullName>
    </submittedName>
</protein>
<gene>
    <name evidence="1" type="ORF">QBC36DRAFT_300871</name>
</gene>
<proteinExistence type="predicted"/>
<comment type="caution">
    <text evidence="1">The sequence shown here is derived from an EMBL/GenBank/DDBJ whole genome shotgun (WGS) entry which is preliminary data.</text>
</comment>
<organism evidence="1 2">
    <name type="scientific">Triangularia setosa</name>
    <dbReference type="NCBI Taxonomy" id="2587417"/>
    <lineage>
        <taxon>Eukaryota</taxon>
        <taxon>Fungi</taxon>
        <taxon>Dikarya</taxon>
        <taxon>Ascomycota</taxon>
        <taxon>Pezizomycotina</taxon>
        <taxon>Sordariomycetes</taxon>
        <taxon>Sordariomycetidae</taxon>
        <taxon>Sordariales</taxon>
        <taxon>Podosporaceae</taxon>
        <taxon>Triangularia</taxon>
    </lineage>
</organism>
<keyword evidence="2" id="KW-1185">Reference proteome</keyword>
<evidence type="ECO:0000313" key="2">
    <source>
        <dbReference type="Proteomes" id="UP001302321"/>
    </source>
</evidence>
<dbReference type="EMBL" id="MU866187">
    <property type="protein sequence ID" value="KAK4176730.1"/>
    <property type="molecule type" value="Genomic_DNA"/>
</dbReference>
<accession>A0AAN6W7N3</accession>
<sequence>MPFQQSFMNHWIQFRSQEIPHKSHWMILAVARLDPDRRGPHYPLAAFTIHTGSFAVLTTCTNALRVISDPLNHFAIRSELALAYDFYTQLSPWPDQARDWIDCPDFPFIATCLAVGTTRNEDATNHNIWQLPLAKVYHNFKRDYINTPRLMVVIDITDPTEARYGIHHGFFNRHNHFPWIDGPTSLKPLSAVDFMTGCRFFGNTLEGPGDLDGTLELICRWKVMDVPTLDFGWPHNSSHNPFPPVANPPRSLRDQIFMTLIRGTAEMESLDISVFEHVRAIPNFQKDLRRHLIKHSAHMGDHPPRAQLIALALEGQEQFDLTPFTNLSAGLISIILGNSAPDIPVTSISLCVDTLKSGPSEFLQVLARFPTIQNLYLSELPDRRGHTSIKFFTEMLKTPSLIPKGNILVAGLLSAPLQWARSRDPIPTASYQIPFDVFPVQHMFVRHQAYGPDQEHFWPNYLPTGDLFLRPERFAAGFIQYLLKLIQPGSSGVEPSEKLFDFCSAPPTLDRMYEHHQISHIPLESSRVPLRPRTSRRQENVGDCWPLVRTIEPGSWTVLISMHHNHITSPVDSLSARTYHATNWARYAFVRTETRIDVARSPVKLPPPDELEIVDLKEFLRITSPETDSALVDMRLEDFEEKAAMPRQAPLPDEVHKRLTAMDQDEAMGVLKDFLNNVEMVKKNLWAFMKENDAVNTWYPDLLEESNGQLYGSMVHGAEDIFIDSVNAQLSLDWWESEPEEDEEWDDE</sequence>
<reference evidence="1" key="2">
    <citation type="submission" date="2023-05" db="EMBL/GenBank/DDBJ databases">
        <authorList>
            <consortium name="Lawrence Berkeley National Laboratory"/>
            <person name="Steindorff A."/>
            <person name="Hensen N."/>
            <person name="Bonometti L."/>
            <person name="Westerberg I."/>
            <person name="Brannstrom I.O."/>
            <person name="Guillou S."/>
            <person name="Cros-Aarteil S."/>
            <person name="Calhoun S."/>
            <person name="Haridas S."/>
            <person name="Kuo A."/>
            <person name="Mondo S."/>
            <person name="Pangilinan J."/>
            <person name="Riley R."/>
            <person name="Labutti K."/>
            <person name="Andreopoulos B."/>
            <person name="Lipzen A."/>
            <person name="Chen C."/>
            <person name="Yanf M."/>
            <person name="Daum C."/>
            <person name="Ng V."/>
            <person name="Clum A."/>
            <person name="Ohm R."/>
            <person name="Martin F."/>
            <person name="Silar P."/>
            <person name="Natvig D."/>
            <person name="Lalanne C."/>
            <person name="Gautier V."/>
            <person name="Ament-Velasquez S.L."/>
            <person name="Kruys A."/>
            <person name="Hutchinson M.I."/>
            <person name="Powell A.J."/>
            <person name="Barry K."/>
            <person name="Miller A.N."/>
            <person name="Grigoriev I.V."/>
            <person name="Debuchy R."/>
            <person name="Gladieux P."/>
            <person name="Thoren M.H."/>
            <person name="Johannesson H."/>
        </authorList>
    </citation>
    <scope>NUCLEOTIDE SEQUENCE</scope>
    <source>
        <strain evidence="1">CBS 892.96</strain>
    </source>
</reference>
<evidence type="ECO:0000313" key="1">
    <source>
        <dbReference type="EMBL" id="KAK4176730.1"/>
    </source>
</evidence>
<dbReference type="Proteomes" id="UP001302321">
    <property type="component" value="Unassembled WGS sequence"/>
</dbReference>